<protein>
    <submittedName>
        <fullName evidence="2">RNA-directed DNA polymerase from mobile element jockey-like</fullName>
    </submittedName>
</protein>
<dbReference type="InterPro" id="IPR013087">
    <property type="entry name" value="Znf_C2H2_type"/>
</dbReference>
<proteinExistence type="predicted"/>
<dbReference type="SUPFAM" id="SSF56672">
    <property type="entry name" value="DNA/RNA polymerases"/>
    <property type="match status" value="1"/>
</dbReference>
<dbReference type="PANTHER" id="PTHR47027">
    <property type="entry name" value="REVERSE TRANSCRIPTASE DOMAIN-CONTAINING PROTEIN"/>
    <property type="match status" value="1"/>
</dbReference>
<reference evidence="2" key="1">
    <citation type="submission" date="2020-04" db="EMBL/GenBank/DDBJ databases">
        <authorList>
            <person name="Alioto T."/>
            <person name="Alioto T."/>
            <person name="Gomez Garrido J."/>
        </authorList>
    </citation>
    <scope>NUCLEOTIDE SEQUENCE</scope>
    <source>
        <strain evidence="2">A484AB</strain>
    </source>
</reference>
<dbReference type="EMBL" id="CACRXK020015940">
    <property type="protein sequence ID" value="CAB4029097.1"/>
    <property type="molecule type" value="Genomic_DNA"/>
</dbReference>
<keyword evidence="2" id="KW-0808">Transferase</keyword>
<dbReference type="PROSITE" id="PS00028">
    <property type="entry name" value="ZINC_FINGER_C2H2_1"/>
    <property type="match status" value="1"/>
</dbReference>
<dbReference type="InterPro" id="IPR000477">
    <property type="entry name" value="RT_dom"/>
</dbReference>
<dbReference type="GO" id="GO:0003964">
    <property type="term" value="F:RNA-directed DNA polymerase activity"/>
    <property type="evidence" value="ECO:0007669"/>
    <property type="project" value="UniProtKB-KW"/>
</dbReference>
<accession>A0A6S7JDV2</accession>
<dbReference type="PROSITE" id="PS50878">
    <property type="entry name" value="RT_POL"/>
    <property type="match status" value="1"/>
</dbReference>
<keyword evidence="2" id="KW-0695">RNA-directed DNA polymerase</keyword>
<evidence type="ECO:0000256" key="1">
    <source>
        <dbReference type="SAM" id="MobiDB-lite"/>
    </source>
</evidence>
<comment type="caution">
    <text evidence="2">The sequence shown here is derived from an EMBL/GenBank/DDBJ whole genome shotgun (WGS) entry which is preliminary data.</text>
</comment>
<keyword evidence="3" id="KW-1185">Reference proteome</keyword>
<feature type="compositionally biased region" description="Low complexity" evidence="1">
    <location>
        <begin position="731"/>
        <end position="741"/>
    </location>
</feature>
<keyword evidence="2" id="KW-0548">Nucleotidyltransferase</keyword>
<dbReference type="InterPro" id="IPR043502">
    <property type="entry name" value="DNA/RNA_pol_sf"/>
</dbReference>
<feature type="region of interest" description="Disordered" evidence="1">
    <location>
        <begin position="718"/>
        <end position="742"/>
    </location>
</feature>
<organism evidence="2 3">
    <name type="scientific">Paramuricea clavata</name>
    <name type="common">Red gorgonian</name>
    <name type="synonym">Violescent sea-whip</name>
    <dbReference type="NCBI Taxonomy" id="317549"/>
    <lineage>
        <taxon>Eukaryota</taxon>
        <taxon>Metazoa</taxon>
        <taxon>Cnidaria</taxon>
        <taxon>Anthozoa</taxon>
        <taxon>Octocorallia</taxon>
        <taxon>Malacalcyonacea</taxon>
        <taxon>Plexauridae</taxon>
        <taxon>Paramuricea</taxon>
    </lineage>
</organism>
<dbReference type="CDD" id="cd01650">
    <property type="entry name" value="RT_nLTR_like"/>
    <property type="match status" value="1"/>
</dbReference>
<evidence type="ECO:0000313" key="2">
    <source>
        <dbReference type="EMBL" id="CAB4029097.1"/>
    </source>
</evidence>
<name>A0A6S7JDV2_PARCT</name>
<dbReference type="PANTHER" id="PTHR47027:SF26">
    <property type="entry name" value="REVERSE TRANSCRIPTASE DOMAIN-CONTAINING PROTEIN"/>
    <property type="match status" value="1"/>
</dbReference>
<evidence type="ECO:0000313" key="3">
    <source>
        <dbReference type="Proteomes" id="UP001152795"/>
    </source>
</evidence>
<dbReference type="Proteomes" id="UP001152795">
    <property type="component" value="Unassembled WGS sequence"/>
</dbReference>
<sequence length="766" mass="86811">MQTQPPRRPQGKKPPKRLNIDKLNYVNVKQHVASELDEKLESLPLNSGNIEQDWADFKNTVHLICSDILGPKTHSHQDRFDENNEAIDKLLEEQDWFDENNEAIDKLLEKKNRLLKLNLSNKTPANTAALHKVKQTVQTELRRMKDRWFIQKADEIQGYADTHNSKRFYQAVRTLYGPQPAGTSPLLSADGTKLITDKPGILDRWAEHFESVLNRPSSISIEAINRLPQTPTDTTLDNPPSATEIEKAIKQMSTGKAPGADAIPAEIYKLAGPTTIQKLTELFQSMWEKETIPQDLKDESIVYLYKRKGNIQSCDNHRGISLLSIAGKILARILLNRLLRHLENGLLPESQCGFRSGRGTVDMIFAAKQLQEKCQEQNASLHTTFVDLAKAFDTVNRTGLWLIMEKFDCPPRFITMVRQFHDGMQAHVLDDGNQSSPFEVTNGVKQGCILAPMLFSMMFTAMLADVFSESDPGIDISLRDLLFADDCALNASTEPDMHQSLNRFSDACDNFGLTISTKKTEVMFQPAPNSPYIEPNIYIKSERLNPVEKFTYLGSPLSRNVHIDDEVKSRIAKASSAFGRLSLGPPRHYHSDKAQRVQSSCIRWQDKTPDTEVLSRANMYSIDTMLRSGQLRWAGHVRRVDDTRIPKQLLYGELENGSRSRGGQKKWYKDSLKVSTMTTKLFHIKPDTWEDLALDRNAWRSSVKRGAKLHEENRISLAKQKRAKRKEREASAAAPSGPSCPECGRTFHARIGLVSHLRTHNTQHRN</sequence>
<dbReference type="PROSITE" id="PS50157">
    <property type="entry name" value="ZINC_FINGER_C2H2_2"/>
    <property type="match status" value="1"/>
</dbReference>
<dbReference type="Pfam" id="PF00078">
    <property type="entry name" value="RVT_1"/>
    <property type="match status" value="1"/>
</dbReference>
<gene>
    <name evidence="2" type="ORF">PACLA_8A011940</name>
</gene>
<dbReference type="OrthoDB" id="5984501at2759"/>
<dbReference type="AlphaFoldDB" id="A0A6S7JDV2"/>